<gene>
    <name evidence="1" type="ORF">EIW28_02885</name>
</gene>
<accession>A0A426V4D5</accession>
<dbReference type="AlphaFoldDB" id="A0A426V4D5"/>
<organism evidence="1 2">
    <name type="scientific">Glycomyces terrestris</name>
    <dbReference type="NCBI Taxonomy" id="2493553"/>
    <lineage>
        <taxon>Bacteria</taxon>
        <taxon>Bacillati</taxon>
        <taxon>Actinomycetota</taxon>
        <taxon>Actinomycetes</taxon>
        <taxon>Glycomycetales</taxon>
        <taxon>Glycomycetaceae</taxon>
        <taxon>Glycomyces</taxon>
    </lineage>
</organism>
<proteinExistence type="predicted"/>
<keyword evidence="2" id="KW-1185">Reference proteome</keyword>
<name>A0A426V4D5_9ACTN</name>
<sequence length="62" mass="6865">MSQLALAPRSSTPRAVRDRLDIEELERLLVAARAGVPRMRLVAEFGVSRNTIYRLLQAASTA</sequence>
<reference evidence="1 2" key="1">
    <citation type="submission" date="2018-12" db="EMBL/GenBank/DDBJ databases">
        <title>Glycomyces sp. YIM 121974 draft genome.</title>
        <authorList>
            <person name="Li Q."/>
        </authorList>
    </citation>
    <scope>NUCLEOTIDE SEQUENCE [LARGE SCALE GENOMIC DNA]</scope>
    <source>
        <strain evidence="1 2">YIM 121974</strain>
    </source>
</reference>
<evidence type="ECO:0000313" key="2">
    <source>
        <dbReference type="Proteomes" id="UP000277256"/>
    </source>
</evidence>
<dbReference type="EMBL" id="RSEB01000001">
    <property type="protein sequence ID" value="RRS01722.1"/>
    <property type="molecule type" value="Genomic_DNA"/>
</dbReference>
<dbReference type="RefSeq" id="WP_125246199.1">
    <property type="nucleotide sequence ID" value="NZ_RSEB01000001.1"/>
</dbReference>
<protein>
    <recommendedName>
        <fullName evidence="3">Resolvase HTH domain-containing protein</fullName>
    </recommendedName>
</protein>
<comment type="caution">
    <text evidence="1">The sequence shown here is derived from an EMBL/GenBank/DDBJ whole genome shotgun (WGS) entry which is preliminary data.</text>
</comment>
<evidence type="ECO:0008006" key="3">
    <source>
        <dbReference type="Google" id="ProtNLM"/>
    </source>
</evidence>
<dbReference type="Proteomes" id="UP000277256">
    <property type="component" value="Unassembled WGS sequence"/>
</dbReference>
<evidence type="ECO:0000313" key="1">
    <source>
        <dbReference type="EMBL" id="RRS01722.1"/>
    </source>
</evidence>
<dbReference type="Gene3D" id="1.10.10.60">
    <property type="entry name" value="Homeodomain-like"/>
    <property type="match status" value="1"/>
</dbReference>